<gene>
    <name evidence="1" type="ORF">FSZ17_20340</name>
</gene>
<organism evidence="1 2">
    <name type="scientific">Cytobacillus dafuensis</name>
    <name type="common">Bacillus dafuensis</name>
    <dbReference type="NCBI Taxonomy" id="1742359"/>
    <lineage>
        <taxon>Bacteria</taxon>
        <taxon>Bacillati</taxon>
        <taxon>Bacillota</taxon>
        <taxon>Bacilli</taxon>
        <taxon>Bacillales</taxon>
        <taxon>Bacillaceae</taxon>
        <taxon>Cytobacillus</taxon>
    </lineage>
</organism>
<keyword evidence="2" id="KW-1185">Reference proteome</keyword>
<sequence>MEYIYSKTAKLIGFIENDVMWLQNKEEDWIHDEYRESYIHYGTIYANKKFHPLAISITGYFQDHDSKKWIKVSNGIVKKKEGEEIYEWADHLEDFFHLRLKTGKYKKFKSIPKY</sequence>
<dbReference type="AlphaFoldDB" id="A0A5B8Z8Y6"/>
<dbReference type="KEGG" id="bda:FSZ17_20340"/>
<proteinExistence type="predicted"/>
<dbReference type="STRING" id="1742359.GCA_001439625_03599"/>
<protein>
    <submittedName>
        <fullName evidence="1">Molecular chaperone GrpE</fullName>
    </submittedName>
</protein>
<dbReference type="RefSeq" id="WP_057773778.1">
    <property type="nucleotide sequence ID" value="NZ_CP042593.1"/>
</dbReference>
<name>A0A5B8Z8Y6_CYTDA</name>
<evidence type="ECO:0000313" key="2">
    <source>
        <dbReference type="Proteomes" id="UP000321555"/>
    </source>
</evidence>
<reference evidence="2" key="1">
    <citation type="submission" date="2019-08" db="EMBL/GenBank/DDBJ databases">
        <authorList>
            <person name="Zheng X."/>
        </authorList>
    </citation>
    <scope>NUCLEOTIDE SEQUENCE [LARGE SCALE GENOMIC DNA]</scope>
    <source>
        <strain evidence="2">FJAT-25496</strain>
    </source>
</reference>
<accession>A0A5B8Z8Y6</accession>
<dbReference type="Proteomes" id="UP000321555">
    <property type="component" value="Chromosome"/>
</dbReference>
<dbReference type="EMBL" id="CP042593">
    <property type="protein sequence ID" value="QED49424.1"/>
    <property type="molecule type" value="Genomic_DNA"/>
</dbReference>
<evidence type="ECO:0000313" key="1">
    <source>
        <dbReference type="EMBL" id="QED49424.1"/>
    </source>
</evidence>
<dbReference type="OrthoDB" id="2880766at2"/>